<dbReference type="InterPro" id="IPR036855">
    <property type="entry name" value="Znf_CCCH_sf"/>
</dbReference>
<dbReference type="Proteomes" id="UP001190926">
    <property type="component" value="Unassembled WGS sequence"/>
</dbReference>
<feature type="compositionally biased region" description="Basic and acidic residues" evidence="5">
    <location>
        <begin position="83"/>
        <end position="95"/>
    </location>
</feature>
<feature type="compositionally biased region" description="Basic and acidic residues" evidence="5">
    <location>
        <begin position="260"/>
        <end position="280"/>
    </location>
</feature>
<organism evidence="7 8">
    <name type="scientific">Perilla frutescens var. hirtella</name>
    <name type="common">Perilla citriodora</name>
    <name type="synonym">Perilla setoyensis</name>
    <dbReference type="NCBI Taxonomy" id="608512"/>
    <lineage>
        <taxon>Eukaryota</taxon>
        <taxon>Viridiplantae</taxon>
        <taxon>Streptophyta</taxon>
        <taxon>Embryophyta</taxon>
        <taxon>Tracheophyta</taxon>
        <taxon>Spermatophyta</taxon>
        <taxon>Magnoliopsida</taxon>
        <taxon>eudicotyledons</taxon>
        <taxon>Gunneridae</taxon>
        <taxon>Pentapetalae</taxon>
        <taxon>asterids</taxon>
        <taxon>lamiids</taxon>
        <taxon>Lamiales</taxon>
        <taxon>Lamiaceae</taxon>
        <taxon>Nepetoideae</taxon>
        <taxon>Elsholtzieae</taxon>
        <taxon>Perilla</taxon>
    </lineage>
</organism>
<dbReference type="GO" id="GO:0008270">
    <property type="term" value="F:zinc ion binding"/>
    <property type="evidence" value="ECO:0007669"/>
    <property type="project" value="UniProtKB-KW"/>
</dbReference>
<feature type="zinc finger region" description="C3H1-type" evidence="4">
    <location>
        <begin position="334"/>
        <end position="360"/>
    </location>
</feature>
<feature type="compositionally biased region" description="Basic and acidic residues" evidence="5">
    <location>
        <begin position="1"/>
        <end position="17"/>
    </location>
</feature>
<protein>
    <submittedName>
        <fullName evidence="7">Zinc finger CCCH domain protein</fullName>
    </submittedName>
</protein>
<evidence type="ECO:0000313" key="7">
    <source>
        <dbReference type="EMBL" id="KAH6835244.1"/>
    </source>
</evidence>
<feature type="compositionally biased region" description="Polar residues" evidence="5">
    <location>
        <begin position="247"/>
        <end position="257"/>
    </location>
</feature>
<dbReference type="AlphaFoldDB" id="A0AAD4JJZ3"/>
<evidence type="ECO:0000256" key="1">
    <source>
        <dbReference type="ARBA" id="ARBA00022723"/>
    </source>
</evidence>
<name>A0AAD4JJZ3_PERFH</name>
<feature type="region of interest" description="Disordered" evidence="5">
    <location>
        <begin position="310"/>
        <end position="332"/>
    </location>
</feature>
<dbReference type="EMBL" id="SDAM02000037">
    <property type="protein sequence ID" value="KAH6835244.1"/>
    <property type="molecule type" value="Genomic_DNA"/>
</dbReference>
<evidence type="ECO:0000256" key="4">
    <source>
        <dbReference type="PROSITE-ProRule" id="PRU00723"/>
    </source>
</evidence>
<feature type="compositionally biased region" description="Basic and acidic residues" evidence="5">
    <location>
        <begin position="31"/>
        <end position="45"/>
    </location>
</feature>
<feature type="compositionally biased region" description="Basic and acidic residues" evidence="5">
    <location>
        <begin position="368"/>
        <end position="380"/>
    </location>
</feature>
<feature type="domain" description="C3H1-type" evidence="6">
    <location>
        <begin position="283"/>
        <end position="310"/>
    </location>
</feature>
<feature type="compositionally biased region" description="Polar residues" evidence="5">
    <location>
        <begin position="404"/>
        <end position="427"/>
    </location>
</feature>
<gene>
    <name evidence="7" type="ORF">C2S53_012408</name>
</gene>
<reference evidence="7 8" key="1">
    <citation type="journal article" date="2021" name="Nat. Commun.">
        <title>Incipient diploidization of the medicinal plant Perilla within 10,000 years.</title>
        <authorList>
            <person name="Zhang Y."/>
            <person name="Shen Q."/>
            <person name="Leng L."/>
            <person name="Zhang D."/>
            <person name="Chen S."/>
            <person name="Shi Y."/>
            <person name="Ning Z."/>
            <person name="Chen S."/>
        </authorList>
    </citation>
    <scope>NUCLEOTIDE SEQUENCE [LARGE SCALE GENOMIC DNA]</scope>
    <source>
        <strain evidence="8">cv. PC099</strain>
    </source>
</reference>
<feature type="region of interest" description="Disordered" evidence="5">
    <location>
        <begin position="703"/>
        <end position="760"/>
    </location>
</feature>
<feature type="zinc finger region" description="C3H1-type" evidence="4">
    <location>
        <begin position="283"/>
        <end position="310"/>
    </location>
</feature>
<feature type="compositionally biased region" description="Basic residues" evidence="5">
    <location>
        <begin position="120"/>
        <end position="150"/>
    </location>
</feature>
<dbReference type="SUPFAM" id="SSF90229">
    <property type="entry name" value="CCCH zinc finger"/>
    <property type="match status" value="1"/>
</dbReference>
<feature type="region of interest" description="Disordered" evidence="5">
    <location>
        <begin position="220"/>
        <end position="281"/>
    </location>
</feature>
<evidence type="ECO:0000313" key="8">
    <source>
        <dbReference type="Proteomes" id="UP001190926"/>
    </source>
</evidence>
<dbReference type="PROSITE" id="PS50103">
    <property type="entry name" value="ZF_C3H1"/>
    <property type="match status" value="3"/>
</dbReference>
<feature type="compositionally biased region" description="Basic and acidic residues" evidence="5">
    <location>
        <begin position="109"/>
        <end position="119"/>
    </location>
</feature>
<dbReference type="PANTHER" id="PTHR36886:SF8">
    <property type="entry name" value="ZINC FINGER CCCH DOMAIN-CONTAINING PROTEIN 38"/>
    <property type="match status" value="1"/>
</dbReference>
<dbReference type="Pfam" id="PF14608">
    <property type="entry name" value="zf-CCCH_2"/>
    <property type="match status" value="1"/>
</dbReference>
<feature type="region of interest" description="Disordered" evidence="5">
    <location>
        <begin position="366"/>
        <end position="427"/>
    </location>
</feature>
<feature type="domain" description="C3H1-type" evidence="6">
    <location>
        <begin position="198"/>
        <end position="225"/>
    </location>
</feature>
<dbReference type="Gene3D" id="4.10.1000.10">
    <property type="entry name" value="Zinc finger, CCCH-type"/>
    <property type="match status" value="1"/>
</dbReference>
<feature type="compositionally biased region" description="Basic and acidic residues" evidence="5">
    <location>
        <begin position="151"/>
        <end position="172"/>
    </location>
</feature>
<proteinExistence type="predicted"/>
<keyword evidence="3 4" id="KW-0862">Zinc</keyword>
<dbReference type="InterPro" id="IPR041367">
    <property type="entry name" value="Znf-CCCH_4"/>
</dbReference>
<sequence length="882" mass="98640">MGERRKRKSLWDKEAETKPFPGTSENNNWIGKDHQPSQDRERYHEFSASGSHRAPKFRDHSGQPSLDSIEKDPVAQMNGSFIKSRENALEGKEIGGENSYYQNMSPEFKYNHSLENDRSHSRRYPGRGRSRSRSRSRSRTRGRGRSRSLSRGRERERVRGRSRSRSEADGRGRAGSRSPSGDQKHQSSGWSDRRNLPEKLTEICSDFSAGRCRRGSQCKYFHPKNTTHKAGSLGGADTSESWRSRADQTNNSNQSYSRGPRTELRGDVSDPYHGEGEQFHNKSKNAIPCKNFIKGKCRWGDTCRFSHHAASDETSVEGTKHKTSDKDTEHQPYRNRNPLCNYFAAGKCDRDNCRFSHEDSKFNSLEGRQGKVIDDHGSRDKRNKRNGPTWDDAGRISDDMKPSVRNNSDVTVTDNTVDNSNAGHNNRWSHSLGNENINWVQPQKTDNLVDNNNEPVCRAGSGSYGGDIGTTESVSEGNMTAKQEVLVFLGSQLQNQDGNMNVQGQNKLQADQRFFANTWPQNVSPVSHNQQKNHNLASSFHSDVLDEVKDLRNATDPVLLTGQNLHQNGETVLPGHSFISEEAGSEQTSALNGAEMHQVTNLHLQSLIQKHQHAIQMTGMSEMNASQSFPNLVTSEHSAQYTNAPLSALQQVAPVTNPIMFPNQRFENEHSGKNAVVEVSNSTGTSNTQFNPVSVSHDPLNPMDNGRSSNEHGNHRGIGNKMPAGRLSPSSIVGMGPNNSEVDHSGGSKLQQETAPEDPEFDEVKTDIAEQSKGVQNSMLSETLDGHGKAEESIANKEMRLFKNSLIEFVKEILKPTWKEGRMSREVHKTIVKKVVDKITSTIQTEHIPKTQDKVEQYLSFSKPKIAKLVQAYVDRCLKTDS</sequence>
<comment type="caution">
    <text evidence="7">The sequence shown here is derived from an EMBL/GenBank/DDBJ whole genome shotgun (WGS) entry which is preliminary data.</text>
</comment>
<dbReference type="PANTHER" id="PTHR36886">
    <property type="entry name" value="PROTEIN FRIGIDA-ESSENTIAL 1"/>
    <property type="match status" value="1"/>
</dbReference>
<keyword evidence="8" id="KW-1185">Reference proteome</keyword>
<evidence type="ECO:0000256" key="2">
    <source>
        <dbReference type="ARBA" id="ARBA00022771"/>
    </source>
</evidence>
<dbReference type="InterPro" id="IPR052650">
    <property type="entry name" value="Zinc_finger_CCCH"/>
</dbReference>
<dbReference type="InterPro" id="IPR000571">
    <property type="entry name" value="Znf_CCCH"/>
</dbReference>
<feature type="compositionally biased region" description="Basic and acidic residues" evidence="5">
    <location>
        <begin position="318"/>
        <end position="332"/>
    </location>
</feature>
<accession>A0AAD4JJZ3</accession>
<evidence type="ECO:0000256" key="5">
    <source>
        <dbReference type="SAM" id="MobiDB-lite"/>
    </source>
</evidence>
<evidence type="ECO:0000259" key="6">
    <source>
        <dbReference type="PROSITE" id="PS50103"/>
    </source>
</evidence>
<dbReference type="Pfam" id="PF18044">
    <property type="entry name" value="zf-CCCH_4"/>
    <property type="match status" value="1"/>
</dbReference>
<dbReference type="SMART" id="SM00356">
    <property type="entry name" value="ZnF_C3H1"/>
    <property type="match status" value="3"/>
</dbReference>
<feature type="region of interest" description="Disordered" evidence="5">
    <location>
        <begin position="1"/>
        <end position="195"/>
    </location>
</feature>
<keyword evidence="2 4" id="KW-0863">Zinc-finger</keyword>
<feature type="zinc finger region" description="C3H1-type" evidence="4">
    <location>
        <begin position="198"/>
        <end position="225"/>
    </location>
</feature>
<keyword evidence="1 4" id="KW-0479">Metal-binding</keyword>
<evidence type="ECO:0000256" key="3">
    <source>
        <dbReference type="ARBA" id="ARBA00022833"/>
    </source>
</evidence>
<feature type="domain" description="C3H1-type" evidence="6">
    <location>
        <begin position="334"/>
        <end position="360"/>
    </location>
</feature>
<dbReference type="Pfam" id="PF00642">
    <property type="entry name" value="zf-CCCH"/>
    <property type="match status" value="1"/>
</dbReference>
<dbReference type="Gene3D" id="3.30.1370.210">
    <property type="match status" value="1"/>
</dbReference>
<feature type="compositionally biased region" description="Basic and acidic residues" evidence="5">
    <location>
        <begin position="392"/>
        <end position="402"/>
    </location>
</feature>